<dbReference type="GO" id="GO:0008270">
    <property type="term" value="F:zinc ion binding"/>
    <property type="evidence" value="ECO:0007669"/>
    <property type="project" value="UniProtKB-KW"/>
</dbReference>
<comment type="caution">
    <text evidence="4">The sequence shown here is derived from an EMBL/GenBank/DDBJ whole genome shotgun (WGS) entry which is preliminary data.</text>
</comment>
<keyword evidence="5" id="KW-1185">Reference proteome</keyword>
<accession>A0A2U1LVK0</accession>
<proteinExistence type="predicted"/>
<evidence type="ECO:0000313" key="5">
    <source>
        <dbReference type="Proteomes" id="UP000245207"/>
    </source>
</evidence>
<dbReference type="InterPro" id="IPR055186">
    <property type="entry name" value="C2H2-2nd_BIRD-IDD"/>
</dbReference>
<evidence type="ECO:0000313" key="4">
    <source>
        <dbReference type="EMBL" id="PWA53033.1"/>
    </source>
</evidence>
<evidence type="ECO:0000259" key="3">
    <source>
        <dbReference type="PROSITE" id="PS50157"/>
    </source>
</evidence>
<dbReference type="STRING" id="35608.A0A2U1LVK0"/>
<feature type="region of interest" description="Disordered" evidence="2">
    <location>
        <begin position="153"/>
        <end position="180"/>
    </location>
</feature>
<dbReference type="OrthoDB" id="6354171at2759"/>
<dbReference type="PANTHER" id="PTHR10593">
    <property type="entry name" value="SERINE/THREONINE-PROTEIN KINASE RIO"/>
    <property type="match status" value="1"/>
</dbReference>
<dbReference type="Proteomes" id="UP000245207">
    <property type="component" value="Unassembled WGS sequence"/>
</dbReference>
<keyword evidence="1" id="KW-0862">Zinc</keyword>
<gene>
    <name evidence="4" type="ORF">CTI12_AA449070</name>
</gene>
<dbReference type="GO" id="GO:0003700">
    <property type="term" value="F:DNA-binding transcription factor activity"/>
    <property type="evidence" value="ECO:0007669"/>
    <property type="project" value="TreeGrafter"/>
</dbReference>
<protein>
    <submittedName>
        <fullName evidence="4">Protein indeterminate-domain 9</fullName>
    </submittedName>
</protein>
<dbReference type="PROSITE" id="PS50157">
    <property type="entry name" value="ZINC_FINGER_C2H2_2"/>
    <property type="match status" value="1"/>
</dbReference>
<feature type="domain" description="C2H2-type" evidence="3">
    <location>
        <begin position="47"/>
        <end position="69"/>
    </location>
</feature>
<dbReference type="EMBL" id="PKPP01007571">
    <property type="protein sequence ID" value="PWA53033.1"/>
    <property type="molecule type" value="Genomic_DNA"/>
</dbReference>
<dbReference type="InterPro" id="IPR031140">
    <property type="entry name" value="IDD1-16"/>
</dbReference>
<keyword evidence="1" id="KW-0863">Zinc-finger</keyword>
<reference evidence="4 5" key="1">
    <citation type="journal article" date="2018" name="Mol. Plant">
        <title>The genome of Artemisia annua provides insight into the evolution of Asteraceae family and artemisinin biosynthesis.</title>
        <authorList>
            <person name="Shen Q."/>
            <person name="Zhang L."/>
            <person name="Liao Z."/>
            <person name="Wang S."/>
            <person name="Yan T."/>
            <person name="Shi P."/>
            <person name="Liu M."/>
            <person name="Fu X."/>
            <person name="Pan Q."/>
            <person name="Wang Y."/>
            <person name="Lv Z."/>
            <person name="Lu X."/>
            <person name="Zhang F."/>
            <person name="Jiang W."/>
            <person name="Ma Y."/>
            <person name="Chen M."/>
            <person name="Hao X."/>
            <person name="Li L."/>
            <person name="Tang Y."/>
            <person name="Lv G."/>
            <person name="Zhou Y."/>
            <person name="Sun X."/>
            <person name="Brodelius P.E."/>
            <person name="Rose J.K.C."/>
            <person name="Tang K."/>
        </authorList>
    </citation>
    <scope>NUCLEOTIDE SEQUENCE [LARGE SCALE GENOMIC DNA]</scope>
    <source>
        <strain evidence="5">cv. Huhao1</strain>
        <tissue evidence="4">Leaf</tissue>
    </source>
</reference>
<dbReference type="PANTHER" id="PTHR10593:SF214">
    <property type="entry name" value="PROTEIN INDETERMINATE-DOMAIN 5, CHLOROPLASTIC"/>
    <property type="match status" value="1"/>
</dbReference>
<organism evidence="4 5">
    <name type="scientific">Artemisia annua</name>
    <name type="common">Sweet wormwood</name>
    <dbReference type="NCBI Taxonomy" id="35608"/>
    <lineage>
        <taxon>Eukaryota</taxon>
        <taxon>Viridiplantae</taxon>
        <taxon>Streptophyta</taxon>
        <taxon>Embryophyta</taxon>
        <taxon>Tracheophyta</taxon>
        <taxon>Spermatophyta</taxon>
        <taxon>Magnoliopsida</taxon>
        <taxon>eudicotyledons</taxon>
        <taxon>Gunneridae</taxon>
        <taxon>Pentapetalae</taxon>
        <taxon>asterids</taxon>
        <taxon>campanulids</taxon>
        <taxon>Asterales</taxon>
        <taxon>Asteraceae</taxon>
        <taxon>Asteroideae</taxon>
        <taxon>Anthemideae</taxon>
        <taxon>Artemisiinae</taxon>
        <taxon>Artemisia</taxon>
    </lineage>
</organism>
<evidence type="ECO:0000256" key="1">
    <source>
        <dbReference type="PROSITE-ProRule" id="PRU00042"/>
    </source>
</evidence>
<keyword evidence="1" id="KW-0479">Metal-binding</keyword>
<dbReference type="AlphaFoldDB" id="A0A2U1LVK0"/>
<dbReference type="GO" id="GO:0005634">
    <property type="term" value="C:nucleus"/>
    <property type="evidence" value="ECO:0007669"/>
    <property type="project" value="TreeGrafter"/>
</dbReference>
<name>A0A2U1LVK0_ARTAN</name>
<feature type="region of interest" description="Disordered" evidence="2">
    <location>
        <begin position="1"/>
        <end position="25"/>
    </location>
</feature>
<dbReference type="PROSITE" id="PS00028">
    <property type="entry name" value="ZINC_FINGER_C2H2_1"/>
    <property type="match status" value="1"/>
</dbReference>
<evidence type="ECO:0000256" key="2">
    <source>
        <dbReference type="SAM" id="MobiDB-lite"/>
    </source>
</evidence>
<dbReference type="InterPro" id="IPR013087">
    <property type="entry name" value="Znf_C2H2_type"/>
</dbReference>
<dbReference type="Pfam" id="PF22996">
    <property type="entry name" value="C2H2-2nd_BIRD-IDD"/>
    <property type="match status" value="1"/>
</dbReference>
<sequence length="441" mass="48144">MEREEEDQTNQTQLPVVAPKKRRNHPDADDVEVIALSPTTLTAKNRFVCELCLRGFPREQNLQLHKRGHNLPWELKQKSKAEAKRKVYLCPVPSCVHHDPSNAIGDITGIKKHYSRKHGEKKYKCEKCMKMRDRFISHRALCQAFGQINYSQTSSAMGSSSKTTTNRNNPSLSVPVTHSGSQISSIQNLTSNSPGITHGESWLNKISLNSLMNRSSVDLNRYMPSQAFVRAPSPQENDDKNQGNVNTKFLTNILINTTTSCNKNNFSLTGNVKNYENGEGPSLFSSGGSMSDHSAPINLSRSHTAVTPQLSATAQLQKAGMIGSTSSNTSATNFSLGYASSSLSGPIGGTTFESAKIPVGSKSLTTRMNCSTLLAAMEMGPQLSLIMLAQLMSKRLATKTSHKALVAKHWLLEIFLEVGGEIVGDLSSDGPQRGCVGWSFL</sequence>